<feature type="chain" id="PRO_5012158167" evidence="1">
    <location>
        <begin position="16"/>
        <end position="396"/>
    </location>
</feature>
<evidence type="ECO:0000256" key="1">
    <source>
        <dbReference type="SAM" id="SignalP"/>
    </source>
</evidence>
<evidence type="ECO:0000313" key="2">
    <source>
        <dbReference type="EMBL" id="EGX94459.1"/>
    </source>
</evidence>
<dbReference type="AlphaFoldDB" id="G3JBF2"/>
<dbReference type="GeneID" id="18164757"/>
<organism evidence="2 3">
    <name type="scientific">Cordyceps militaris (strain CM01)</name>
    <name type="common">Caterpillar fungus</name>
    <dbReference type="NCBI Taxonomy" id="983644"/>
    <lineage>
        <taxon>Eukaryota</taxon>
        <taxon>Fungi</taxon>
        <taxon>Dikarya</taxon>
        <taxon>Ascomycota</taxon>
        <taxon>Pezizomycotina</taxon>
        <taxon>Sordariomycetes</taxon>
        <taxon>Hypocreomycetidae</taxon>
        <taxon>Hypocreales</taxon>
        <taxon>Cordycipitaceae</taxon>
        <taxon>Cordyceps</taxon>
    </lineage>
</organism>
<keyword evidence="3" id="KW-1185">Reference proteome</keyword>
<dbReference type="InterPro" id="IPR029058">
    <property type="entry name" value="AB_hydrolase_fold"/>
</dbReference>
<dbReference type="InParanoid" id="G3JBF2"/>
<keyword evidence="1" id="KW-0732">Signal</keyword>
<dbReference type="VEuPathDB" id="FungiDB:CCM_02730"/>
<feature type="signal peptide" evidence="1">
    <location>
        <begin position="1"/>
        <end position="15"/>
    </location>
</feature>
<dbReference type="Proteomes" id="UP000001610">
    <property type="component" value="Unassembled WGS sequence"/>
</dbReference>
<dbReference type="RefSeq" id="XP_006667945.1">
    <property type="nucleotide sequence ID" value="XM_006667882.1"/>
</dbReference>
<dbReference type="OMA" id="FCGGDCL"/>
<proteinExistence type="predicted"/>
<dbReference type="OrthoDB" id="190201at2759"/>
<dbReference type="Gene3D" id="3.40.50.1820">
    <property type="entry name" value="alpha/beta hydrolase"/>
    <property type="match status" value="1"/>
</dbReference>
<dbReference type="HOGENOM" id="CLU_034763_1_0_1"/>
<evidence type="ECO:0000313" key="3">
    <source>
        <dbReference type="Proteomes" id="UP000001610"/>
    </source>
</evidence>
<accession>G3JBF2</accession>
<name>G3JBF2_CORMM</name>
<dbReference type="eggNOG" id="ENOG502SJ2N">
    <property type="taxonomic scope" value="Eukaryota"/>
</dbReference>
<gene>
    <name evidence="2" type="ORF">CCM_02730</name>
</gene>
<sequence length="396" mass="41842">MYKILALIGCAAAAAIDVNPHNGKNCQDITVPITVATTLKQFDYHPTDSEVDTTNFFLEFTRPGSDFVKRLTINRERVPSNTNNQNDTNIKKDYTLAATLCHPPDGPGSTLQILTHGVGFDRSYWDYPFAGFNYSYVARAVAAGHSTLAWDRLGIAASSHGDPVQEIQLGLEVEALRQLTLAAAGSSSDLCGLLSGHRFTKTVHVGHSFGSALTYALSSQHPDISDAVVLTGFSQAPAYMAYFALGANFAPVAAVSAALAERYATGYVAPRTAIGVHIDFFAPGDFADALLADATVHGQPAAVGELLTIGDAAAAPSAFAGKVLIITGEHDVPFCGGNCNMPMGDAPDLLALSKPMFAQAAAFQTMVVPGAGHGLNFGYSHVVTYQSILDFLKQQL</sequence>
<dbReference type="SUPFAM" id="SSF53474">
    <property type="entry name" value="alpha/beta-Hydrolases"/>
    <property type="match status" value="1"/>
</dbReference>
<dbReference type="KEGG" id="cmt:CCM_02730"/>
<reference evidence="2 3" key="1">
    <citation type="journal article" date="2011" name="Genome Biol.">
        <title>Genome sequence of the insect pathogenic fungus Cordyceps militaris, a valued traditional Chinese medicine.</title>
        <authorList>
            <person name="Zheng P."/>
            <person name="Xia Y."/>
            <person name="Xiao G."/>
            <person name="Xiong C."/>
            <person name="Hu X."/>
            <person name="Zhang S."/>
            <person name="Zheng H."/>
            <person name="Huang Y."/>
            <person name="Zhou Y."/>
            <person name="Wang S."/>
            <person name="Zhao G.P."/>
            <person name="Liu X."/>
            <person name="St Leger R.J."/>
            <person name="Wang C."/>
        </authorList>
    </citation>
    <scope>NUCLEOTIDE SEQUENCE [LARGE SCALE GENOMIC DNA]</scope>
    <source>
        <strain evidence="2 3">CM01</strain>
    </source>
</reference>
<protein>
    <submittedName>
        <fullName evidence="2">Uncharacterized protein</fullName>
    </submittedName>
</protein>
<dbReference type="EMBL" id="JH126400">
    <property type="protein sequence ID" value="EGX94459.1"/>
    <property type="molecule type" value="Genomic_DNA"/>
</dbReference>